<dbReference type="CDD" id="cd17360">
    <property type="entry name" value="MFS_HMIT_like"/>
    <property type="match status" value="1"/>
</dbReference>
<dbReference type="InterPro" id="IPR005829">
    <property type="entry name" value="Sugar_transporter_CS"/>
</dbReference>
<feature type="transmembrane region" description="Helical" evidence="8">
    <location>
        <begin position="69"/>
        <end position="91"/>
    </location>
</feature>
<dbReference type="PROSITE" id="PS50850">
    <property type="entry name" value="MFS"/>
    <property type="match status" value="1"/>
</dbReference>
<evidence type="ECO:0000256" key="1">
    <source>
        <dbReference type="ARBA" id="ARBA00004141"/>
    </source>
</evidence>
<feature type="transmembrane region" description="Helical" evidence="8">
    <location>
        <begin position="187"/>
        <end position="209"/>
    </location>
</feature>
<feature type="transmembrane region" description="Helical" evidence="8">
    <location>
        <begin position="272"/>
        <end position="295"/>
    </location>
</feature>
<feature type="transmembrane region" description="Helical" evidence="8">
    <location>
        <begin position="342"/>
        <end position="365"/>
    </location>
</feature>
<feature type="transmembrane region" description="Helical" evidence="8">
    <location>
        <begin position="126"/>
        <end position="147"/>
    </location>
</feature>
<dbReference type="PANTHER" id="PTHR48020">
    <property type="entry name" value="PROTON MYO-INOSITOL COTRANSPORTER"/>
    <property type="match status" value="1"/>
</dbReference>
<dbReference type="GO" id="GO:0015791">
    <property type="term" value="P:polyol transmembrane transport"/>
    <property type="evidence" value="ECO:0007669"/>
    <property type="project" value="UniProtKB-ARBA"/>
</dbReference>
<evidence type="ECO:0000256" key="7">
    <source>
        <dbReference type="RuleBase" id="RU003346"/>
    </source>
</evidence>
<evidence type="ECO:0000256" key="6">
    <source>
        <dbReference type="ARBA" id="ARBA00023136"/>
    </source>
</evidence>
<dbReference type="EMBL" id="AWWV01015957">
    <property type="protein sequence ID" value="OMO51086.1"/>
    <property type="molecule type" value="Genomic_DNA"/>
</dbReference>
<evidence type="ECO:0000259" key="9">
    <source>
        <dbReference type="PROSITE" id="PS50850"/>
    </source>
</evidence>
<keyword evidence="11" id="KW-1185">Reference proteome</keyword>
<feature type="transmembrane region" description="Helical" evidence="8">
    <location>
        <begin position="371"/>
        <end position="388"/>
    </location>
</feature>
<dbReference type="GO" id="GO:0015798">
    <property type="term" value="P:myo-inositol transport"/>
    <property type="evidence" value="ECO:0007669"/>
    <property type="project" value="UniProtKB-ARBA"/>
</dbReference>
<evidence type="ECO:0000256" key="2">
    <source>
        <dbReference type="ARBA" id="ARBA00010992"/>
    </source>
</evidence>
<dbReference type="FunFam" id="1.20.1250.20:FF:000073">
    <property type="entry name" value="MFS myo-inositol transporter, putative"/>
    <property type="match status" value="1"/>
</dbReference>
<evidence type="ECO:0000313" key="11">
    <source>
        <dbReference type="Proteomes" id="UP000188268"/>
    </source>
</evidence>
<evidence type="ECO:0000313" key="10">
    <source>
        <dbReference type="EMBL" id="OMO51086.1"/>
    </source>
</evidence>
<reference evidence="10 11" key="1">
    <citation type="submission" date="2013-09" db="EMBL/GenBank/DDBJ databases">
        <title>Corchorus capsularis genome sequencing.</title>
        <authorList>
            <person name="Alam M."/>
            <person name="Haque M.S."/>
            <person name="Islam M.S."/>
            <person name="Emdad E.M."/>
            <person name="Islam M.M."/>
            <person name="Ahmed B."/>
            <person name="Halim A."/>
            <person name="Hossen Q.M.M."/>
            <person name="Hossain M.Z."/>
            <person name="Ahmed R."/>
            <person name="Khan M.M."/>
            <person name="Islam R."/>
            <person name="Rashid M.M."/>
            <person name="Khan S.A."/>
            <person name="Rahman M.S."/>
            <person name="Alam M."/>
        </authorList>
    </citation>
    <scope>NUCLEOTIDE SEQUENCE [LARGE SCALE GENOMIC DNA]</scope>
    <source>
        <strain evidence="11">cv. CVL-1</strain>
        <tissue evidence="10">Whole seedling</tissue>
    </source>
</reference>
<dbReference type="PANTHER" id="PTHR48020:SF12">
    <property type="entry name" value="PROTON MYO-INOSITOL COTRANSPORTER"/>
    <property type="match status" value="1"/>
</dbReference>
<gene>
    <name evidence="10" type="ORF">CCACVL1_30013</name>
</gene>
<keyword evidence="5 8" id="KW-1133">Transmembrane helix</keyword>
<dbReference type="GO" id="GO:0022857">
    <property type="term" value="F:transmembrane transporter activity"/>
    <property type="evidence" value="ECO:0007669"/>
    <property type="project" value="InterPro"/>
</dbReference>
<dbReference type="Gene3D" id="1.20.1250.20">
    <property type="entry name" value="MFS general substrate transporter like domains"/>
    <property type="match status" value="1"/>
</dbReference>
<keyword evidence="6 8" id="KW-0472">Membrane</keyword>
<sequence>MTLESLPGSSGYLDLFPERRMSLFSNLYVVGLTLAAGFGGLLFGYDTGVISGALLYIKDDFEAVNHSSFLQETIVSMAVFGAIVGAAFAGWINDAFGRKKATLLADAVFTAGAIVMAAAPDPYVLILGRLLVGLGVGVASVTAPVYIAEASPSEIRGGLVSTNVLMITTGQFFSYLVNLAFTEVRGTWRWMLGISAVPAVIQFLLMLCLPESPRWLFMKNEKAKAIAVLSNIYDIARLEDEIDHLSASLEEERQKKRSVSYWDVFIIKEIRLAFLAGAGLQAFQQFTGINTVMYYSPTIVQMAGFKSNQLALLLSLIVAGMNAAGTIIGIKLIDRVGRKKLALSSLSGVIASLIILAWAFFAQTYGSSNGIYGWLAVIGLAMYIAFFSPGMGPVPWTVNSEIYPEQYRGICGGMSATVNWISNLIVAQSFLSVAERFGTGPTFLFLAGIAVLAVVFVVLFVPETKGLTFAEVEEIWKERAWGSGYNTESLLEQGNDS</sequence>
<comment type="caution">
    <text evidence="10">The sequence shown here is derived from an EMBL/GenBank/DDBJ whole genome shotgun (WGS) entry which is preliminary data.</text>
</comment>
<dbReference type="InterPro" id="IPR036259">
    <property type="entry name" value="MFS_trans_sf"/>
</dbReference>
<keyword evidence="4 8" id="KW-0812">Transmembrane</keyword>
<evidence type="ECO:0000256" key="5">
    <source>
        <dbReference type="ARBA" id="ARBA00022989"/>
    </source>
</evidence>
<dbReference type="PROSITE" id="PS00217">
    <property type="entry name" value="SUGAR_TRANSPORT_2"/>
    <property type="match status" value="1"/>
</dbReference>
<protein>
    <submittedName>
        <fullName evidence="10">Sugar/inositol transporter</fullName>
    </submittedName>
</protein>
<dbReference type="Gramene" id="OMO51086">
    <property type="protein sequence ID" value="OMO51086"/>
    <property type="gene ID" value="CCACVL1_30013"/>
</dbReference>
<keyword evidence="3 7" id="KW-0813">Transport</keyword>
<dbReference type="Proteomes" id="UP000188268">
    <property type="component" value="Unassembled WGS sequence"/>
</dbReference>
<feature type="transmembrane region" description="Helical" evidence="8">
    <location>
        <begin position="103"/>
        <end position="120"/>
    </location>
</feature>
<feature type="domain" description="Major facilitator superfamily (MFS) profile" evidence="9">
    <location>
        <begin position="32"/>
        <end position="465"/>
    </location>
</feature>
<proteinExistence type="inferred from homology"/>
<dbReference type="OMA" id="ETGWRWM"/>
<dbReference type="NCBIfam" id="TIGR00879">
    <property type="entry name" value="SP"/>
    <property type="match status" value="1"/>
</dbReference>
<comment type="similarity">
    <text evidence="2 7">Belongs to the major facilitator superfamily. Sugar transporter (TC 2.A.1.1) family.</text>
</comment>
<dbReference type="PRINTS" id="PR00171">
    <property type="entry name" value="SUGRTRNSPORT"/>
</dbReference>
<dbReference type="PROSITE" id="PS00216">
    <property type="entry name" value="SUGAR_TRANSPORT_1"/>
    <property type="match status" value="1"/>
</dbReference>
<evidence type="ECO:0000256" key="4">
    <source>
        <dbReference type="ARBA" id="ARBA00022692"/>
    </source>
</evidence>
<accession>A0A1R3FZ50</accession>
<organism evidence="10 11">
    <name type="scientific">Corchorus capsularis</name>
    <name type="common">Jute</name>
    <dbReference type="NCBI Taxonomy" id="210143"/>
    <lineage>
        <taxon>Eukaryota</taxon>
        <taxon>Viridiplantae</taxon>
        <taxon>Streptophyta</taxon>
        <taxon>Embryophyta</taxon>
        <taxon>Tracheophyta</taxon>
        <taxon>Spermatophyta</taxon>
        <taxon>Magnoliopsida</taxon>
        <taxon>eudicotyledons</taxon>
        <taxon>Gunneridae</taxon>
        <taxon>Pentapetalae</taxon>
        <taxon>rosids</taxon>
        <taxon>malvids</taxon>
        <taxon>Malvales</taxon>
        <taxon>Malvaceae</taxon>
        <taxon>Grewioideae</taxon>
        <taxon>Apeibeae</taxon>
        <taxon>Corchorus</taxon>
    </lineage>
</organism>
<dbReference type="InterPro" id="IPR005828">
    <property type="entry name" value="MFS_sugar_transport-like"/>
</dbReference>
<feature type="transmembrane region" description="Helical" evidence="8">
    <location>
        <begin position="27"/>
        <end position="57"/>
    </location>
</feature>
<feature type="transmembrane region" description="Helical" evidence="8">
    <location>
        <begin position="443"/>
        <end position="461"/>
    </location>
</feature>
<dbReference type="OrthoDB" id="6339427at2759"/>
<comment type="subcellular location">
    <subcellularLocation>
        <location evidence="1">Membrane</location>
        <topology evidence="1">Multi-pass membrane protein</topology>
    </subcellularLocation>
</comment>
<dbReference type="InterPro" id="IPR020846">
    <property type="entry name" value="MFS_dom"/>
</dbReference>
<dbReference type="GO" id="GO:0016020">
    <property type="term" value="C:membrane"/>
    <property type="evidence" value="ECO:0007669"/>
    <property type="project" value="UniProtKB-SubCell"/>
</dbReference>
<evidence type="ECO:0000256" key="3">
    <source>
        <dbReference type="ARBA" id="ARBA00022448"/>
    </source>
</evidence>
<name>A0A1R3FZ50_COCAP</name>
<dbReference type="Pfam" id="PF00083">
    <property type="entry name" value="Sugar_tr"/>
    <property type="match status" value="1"/>
</dbReference>
<evidence type="ECO:0000256" key="8">
    <source>
        <dbReference type="SAM" id="Phobius"/>
    </source>
</evidence>
<dbReference type="SUPFAM" id="SSF103473">
    <property type="entry name" value="MFS general substrate transporter"/>
    <property type="match status" value="1"/>
</dbReference>
<feature type="transmembrane region" description="Helical" evidence="8">
    <location>
        <begin position="409"/>
        <end position="431"/>
    </location>
</feature>
<dbReference type="InterPro" id="IPR003663">
    <property type="entry name" value="Sugar/inositol_transpt"/>
</dbReference>
<feature type="transmembrane region" description="Helical" evidence="8">
    <location>
        <begin position="310"/>
        <end position="330"/>
    </location>
</feature>
<feature type="transmembrane region" description="Helical" evidence="8">
    <location>
        <begin position="159"/>
        <end position="181"/>
    </location>
</feature>
<dbReference type="InterPro" id="IPR050814">
    <property type="entry name" value="Myo-inositol_Transporter"/>
</dbReference>
<dbReference type="AlphaFoldDB" id="A0A1R3FZ50"/>